<protein>
    <submittedName>
        <fullName evidence="1">Uncharacterized protein</fullName>
    </submittedName>
</protein>
<dbReference type="EMBL" id="HBHD01000199">
    <property type="protein sequence ID" value="CAD9650717.1"/>
    <property type="molecule type" value="Transcribed_RNA"/>
</dbReference>
<accession>A0A7S2QT05</accession>
<name>A0A7S2QT05_9CHLO</name>
<evidence type="ECO:0000313" key="1">
    <source>
        <dbReference type="EMBL" id="CAD9650717.1"/>
    </source>
</evidence>
<gene>
    <name evidence="1" type="ORF">CCHL1392_LOCUS97</name>
</gene>
<organism evidence="1">
    <name type="scientific">Chlamydomonas chlamydogama</name>
    <dbReference type="NCBI Taxonomy" id="225041"/>
    <lineage>
        <taxon>Eukaryota</taxon>
        <taxon>Viridiplantae</taxon>
        <taxon>Chlorophyta</taxon>
        <taxon>core chlorophytes</taxon>
        <taxon>Chlorophyceae</taxon>
        <taxon>CS clade</taxon>
        <taxon>Chlamydomonadales</taxon>
        <taxon>Chlamydomonadaceae</taxon>
        <taxon>Chlamydomonas</taxon>
    </lineage>
</organism>
<proteinExistence type="predicted"/>
<reference evidence="1" key="1">
    <citation type="submission" date="2021-01" db="EMBL/GenBank/DDBJ databases">
        <authorList>
            <person name="Corre E."/>
            <person name="Pelletier E."/>
            <person name="Niang G."/>
            <person name="Scheremetjew M."/>
            <person name="Finn R."/>
            <person name="Kale V."/>
            <person name="Holt S."/>
            <person name="Cochrane G."/>
            <person name="Meng A."/>
            <person name="Brown T."/>
            <person name="Cohen L."/>
        </authorList>
    </citation>
    <scope>NUCLEOTIDE SEQUENCE</scope>
    <source>
        <strain evidence="1">SAG 11-48b</strain>
    </source>
</reference>
<sequence>MEAAREVLQHWLDDTELVVVAVPGTPWLTYTRPHLTLSGSKTDLVVLDLKLLEQLGLSAKERKEVISYGPSASLLQKVLECIVLAYECKPTETPSRHQWQCIVEFVAVNGMRAVRCNTDWSPALEVEVYGGNCNPDATIGVHSIIQPDPASVPVHTSTRGHRHIHVQQPKSEHVPALVRQSAQCVKAAMRLIKQGAGAMPMELDVPVPVASTSGHGLQDAAGSAMHAQRYIWPLEAGARGYQQPLEAGARGTQQPVAEAYSGSSCSSCALMGPESASPADLDVPAHYHEQASFNAAWHELMEEQLNEPAIQEGLGGPTPRQDINAADPYSESEAFLKQKLQFMALCMHLKKYRPGPRNIRAWWRCIATD</sequence>
<dbReference type="AlphaFoldDB" id="A0A7S2QT05"/>